<evidence type="ECO:0000256" key="13">
    <source>
        <dbReference type="NCBIfam" id="TIGR00437"/>
    </source>
</evidence>
<feature type="transmembrane region" description="Helical" evidence="14">
    <location>
        <begin position="400"/>
        <end position="422"/>
    </location>
</feature>
<keyword evidence="5 14" id="KW-0410">Iron transport</keyword>
<evidence type="ECO:0000256" key="1">
    <source>
        <dbReference type="ARBA" id="ARBA00003926"/>
    </source>
</evidence>
<evidence type="ECO:0000256" key="5">
    <source>
        <dbReference type="ARBA" id="ARBA00022496"/>
    </source>
</evidence>
<evidence type="ECO:0000256" key="6">
    <source>
        <dbReference type="ARBA" id="ARBA00022692"/>
    </source>
</evidence>
<comment type="subcellular location">
    <subcellularLocation>
        <location evidence="14">Cell inner membrane</location>
        <topology evidence="14">Multi-pass membrane protein</topology>
    </subcellularLocation>
    <subcellularLocation>
        <location evidence="2">Cell membrane</location>
        <topology evidence="2">Multi-pass membrane protein</topology>
    </subcellularLocation>
</comment>
<evidence type="ECO:0000256" key="11">
    <source>
        <dbReference type="ARBA" id="ARBA00023134"/>
    </source>
</evidence>
<evidence type="ECO:0000259" key="15">
    <source>
        <dbReference type="PROSITE" id="PS51711"/>
    </source>
</evidence>
<dbReference type="SUPFAM" id="SSF52540">
    <property type="entry name" value="P-loop containing nucleoside triphosphate hydrolases"/>
    <property type="match status" value="1"/>
</dbReference>
<evidence type="ECO:0000256" key="10">
    <source>
        <dbReference type="ARBA" id="ARBA00023065"/>
    </source>
</evidence>
<dbReference type="RefSeq" id="WP_278012563.1">
    <property type="nucleotide sequence ID" value="NZ_CP121208.1"/>
</dbReference>
<dbReference type="InterPro" id="IPR011640">
    <property type="entry name" value="Fe2_transport_prot_B_C"/>
</dbReference>
<proteinExistence type="inferred from homology"/>
<evidence type="ECO:0000313" key="16">
    <source>
        <dbReference type="EMBL" id="WFM83138.1"/>
    </source>
</evidence>
<keyword evidence="11 14" id="KW-0342">GTP-binding</keyword>
<comment type="similarity">
    <text evidence="14">Belongs to the TRAFAC class TrmE-Era-EngA-EngB-Septin-like GTPase superfamily. FeoB GTPase (TC 9.A.8) family.</text>
</comment>
<keyword evidence="9 14" id="KW-0408">Iron</keyword>
<feature type="transmembrane region" description="Helical" evidence="14">
    <location>
        <begin position="347"/>
        <end position="380"/>
    </location>
</feature>
<feature type="transmembrane region" description="Helical" evidence="14">
    <location>
        <begin position="532"/>
        <end position="549"/>
    </location>
</feature>
<comment type="function">
    <text evidence="1 14">Probable transporter of a GTP-driven Fe(2+) uptake system.</text>
</comment>
<keyword evidence="12 14" id="KW-0472">Membrane</keyword>
<protein>
    <recommendedName>
        <fullName evidence="13 14">Ferrous iron transport protein B</fullName>
    </recommendedName>
</protein>
<dbReference type="Pfam" id="PF02421">
    <property type="entry name" value="FeoB_N"/>
    <property type="match status" value="1"/>
</dbReference>
<evidence type="ECO:0000256" key="8">
    <source>
        <dbReference type="ARBA" id="ARBA00022989"/>
    </source>
</evidence>
<dbReference type="InterPro" id="IPR011642">
    <property type="entry name" value="Gate_dom"/>
</dbReference>
<dbReference type="Gene3D" id="3.40.50.300">
    <property type="entry name" value="P-loop containing nucleotide triphosphate hydrolases"/>
    <property type="match status" value="1"/>
</dbReference>
<dbReference type="Pfam" id="PF07670">
    <property type="entry name" value="Gate"/>
    <property type="match status" value="2"/>
</dbReference>
<keyword evidence="17" id="KW-1185">Reference proteome</keyword>
<dbReference type="InterPro" id="IPR003373">
    <property type="entry name" value="Fe2_transport_prot-B"/>
</dbReference>
<keyword evidence="6 14" id="KW-0812">Transmembrane</keyword>
<dbReference type="InterPro" id="IPR027417">
    <property type="entry name" value="P-loop_NTPase"/>
</dbReference>
<feature type="transmembrane region" description="Helical" evidence="14">
    <location>
        <begin position="467"/>
        <end position="486"/>
    </location>
</feature>
<feature type="domain" description="FeoB-type G" evidence="15">
    <location>
        <begin position="15"/>
        <end position="189"/>
    </location>
</feature>
<evidence type="ECO:0000256" key="3">
    <source>
        <dbReference type="ARBA" id="ARBA00022448"/>
    </source>
</evidence>
<evidence type="ECO:0000256" key="4">
    <source>
        <dbReference type="ARBA" id="ARBA00022475"/>
    </source>
</evidence>
<keyword evidence="8 14" id="KW-1133">Transmembrane helix</keyword>
<dbReference type="PRINTS" id="PR00326">
    <property type="entry name" value="GTP1OBG"/>
</dbReference>
<keyword evidence="4" id="KW-1003">Cell membrane</keyword>
<keyword evidence="7" id="KW-0547">Nucleotide-binding</keyword>
<evidence type="ECO:0000256" key="7">
    <source>
        <dbReference type="ARBA" id="ARBA00022741"/>
    </source>
</evidence>
<comment type="caution">
    <text evidence="14">Lacks conserved residue(s) required for the propagation of feature annotation.</text>
</comment>
<dbReference type="InterPro" id="IPR050860">
    <property type="entry name" value="FeoB_GTPase"/>
</dbReference>
<dbReference type="PROSITE" id="PS51711">
    <property type="entry name" value="G_FEOB"/>
    <property type="match status" value="1"/>
</dbReference>
<evidence type="ECO:0000256" key="12">
    <source>
        <dbReference type="ARBA" id="ARBA00023136"/>
    </source>
</evidence>
<dbReference type="NCBIfam" id="TIGR00437">
    <property type="entry name" value="feoB"/>
    <property type="match status" value="1"/>
</dbReference>
<reference evidence="16 17" key="1">
    <citation type="submission" date="2023-03" db="EMBL/GenBank/DDBJ databases">
        <title>Complete genome of Arcanobacterium canis strain DSM 25104 isolated in 2010 from a canine otitis externa in Germany.</title>
        <authorList>
            <person name="Borowiak M."/>
            <person name="Kreitlow A."/>
            <person name="Malorny B."/>
            <person name="Laemmler C."/>
            <person name="Prenger-Berninghoff E."/>
            <person name="Ploetz M."/>
            <person name="Abdulmawjood A."/>
        </authorList>
    </citation>
    <scope>NUCLEOTIDE SEQUENCE [LARGE SCALE GENOMIC DNA]</scope>
    <source>
        <strain evidence="16 17">DSM 25104</strain>
    </source>
</reference>
<sequence length="709" mass="74428">MKRTVHNSVSTGVGAPTIALVGNPNVGKSTLFNAITGLHQKTVNAPGTTVEVQSGTWDALGVRVLDLPGTYSLLPASPDEKVVSDHLASAPGTLTDPARYRGVDLVLAVLDGGSLTRSLYLLAQIGHTGLPVAVVVTMADVAHSNGRELDPDVLACHLGVPVMLADPRDRRVADAVTTFTRAALAAPSTLRGVTPDPLAPGFPAPAGLPLLSETTTGKNCSRGSSCSCGESASAGLDLENDASQLPDLQRAQELFAWVEQIEASLGGDIPQPVDTASDKVDRVLLNPVIGPALFLALMWLSFKLAGEWIGPAQDAFDAIFSSTDPGAFSLANGLGWLLDTLGANAPWLSSFLISGVATGAGVVASFVPLIAVIFVVISLLEDTGYMARVAFLGDRLMRKIGLDGRVILPLIMGFGCNVPSLSAARSLPSSTQRLITVLITPYTSCAARLTIDLMVAKIFFPSHAGTVVFSMYVASMVAVVAGAAVLKRWLGRDYSSSPLMLILPAYQVPRVWLLVRAVVVRTWAFVRSAGKIILVMTLGVWLLSSIPTSNKYSFADESMPMSDSAYGQVAKVLEPVFTPAGFGDWHMTGALMTGFVAKETVVSSIVASYNMDPSAAGDAEENGDDLGALPTLLTETFTASAGEGYQGLAAYSFLLFVLLYTPCLATVAEQARLIGGRRTVVAVVVQLVVAWMIAVGVFQIGSLILGAWR</sequence>
<evidence type="ECO:0000256" key="14">
    <source>
        <dbReference type="RuleBase" id="RU362098"/>
    </source>
</evidence>
<feature type="transmembrane region" description="Helical" evidence="14">
    <location>
        <begin position="648"/>
        <end position="668"/>
    </location>
</feature>
<keyword evidence="10" id="KW-0406">Ion transport</keyword>
<evidence type="ECO:0000256" key="2">
    <source>
        <dbReference type="ARBA" id="ARBA00004651"/>
    </source>
</evidence>
<dbReference type="PANTHER" id="PTHR43185">
    <property type="entry name" value="FERROUS IRON TRANSPORT PROTEIN B"/>
    <property type="match status" value="1"/>
</dbReference>
<dbReference type="PANTHER" id="PTHR43185:SF1">
    <property type="entry name" value="FE(2+) TRANSPORTER FEOB"/>
    <property type="match status" value="1"/>
</dbReference>
<organism evidence="16 17">
    <name type="scientific">Arcanobacterium canis</name>
    <dbReference type="NCBI Taxonomy" id="999183"/>
    <lineage>
        <taxon>Bacteria</taxon>
        <taxon>Bacillati</taxon>
        <taxon>Actinomycetota</taxon>
        <taxon>Actinomycetes</taxon>
        <taxon>Actinomycetales</taxon>
        <taxon>Actinomycetaceae</taxon>
        <taxon>Arcanobacterium</taxon>
    </lineage>
</organism>
<evidence type="ECO:0000313" key="17">
    <source>
        <dbReference type="Proteomes" id="UP001215216"/>
    </source>
</evidence>
<feature type="transmembrane region" description="Helical" evidence="14">
    <location>
        <begin position="680"/>
        <end position="708"/>
    </location>
</feature>
<dbReference type="EMBL" id="CP121208">
    <property type="protein sequence ID" value="WFM83138.1"/>
    <property type="molecule type" value="Genomic_DNA"/>
</dbReference>
<name>A0ABY8FX88_9ACTO</name>
<gene>
    <name evidence="16" type="primary">feoB</name>
    <name evidence="16" type="ORF">P7079_07015</name>
</gene>
<dbReference type="InterPro" id="IPR006073">
    <property type="entry name" value="GTP-bd"/>
</dbReference>
<keyword evidence="3 14" id="KW-0813">Transport</keyword>
<accession>A0ABY8FX88</accession>
<evidence type="ECO:0000256" key="9">
    <source>
        <dbReference type="ARBA" id="ARBA00023004"/>
    </source>
</evidence>
<dbReference type="Proteomes" id="UP001215216">
    <property type="component" value="Chromosome"/>
</dbReference>
<dbReference type="InterPro" id="IPR030389">
    <property type="entry name" value="G_FEOB_dom"/>
</dbReference>
<dbReference type="Pfam" id="PF07664">
    <property type="entry name" value="FeoB_C"/>
    <property type="match status" value="1"/>
</dbReference>
<feature type="transmembrane region" description="Helical" evidence="14">
    <location>
        <begin position="283"/>
        <end position="302"/>
    </location>
</feature>